<reference evidence="3 4" key="1">
    <citation type="journal article" date="2019" name="Int. J. Syst. Evol. Microbiol.">
        <title>The Global Catalogue of Microorganisms (GCM) 10K type strain sequencing project: providing services to taxonomists for standard genome sequencing and annotation.</title>
        <authorList>
            <consortium name="The Broad Institute Genomics Platform"/>
            <consortium name="The Broad Institute Genome Sequencing Center for Infectious Disease"/>
            <person name="Wu L."/>
            <person name="Ma J."/>
        </authorList>
    </citation>
    <scope>NUCLEOTIDE SEQUENCE [LARGE SCALE GENOMIC DNA]</scope>
    <source>
        <strain evidence="3 4">WLHS5</strain>
    </source>
</reference>
<keyword evidence="2" id="KW-0472">Membrane</keyword>
<dbReference type="AlphaFoldDB" id="A0ABD5PMQ2"/>
<keyword evidence="2" id="KW-1133">Transmembrane helix</keyword>
<sequence length="185" mass="21178">MGGETDTDQENEAINPDEFSSANIGLEETRRRFDLEEKRSDVIETKAGTIFALNAIIISAISLLEDIYTTSKIIIVVLAMISAVQALRVLRTHNYQRPMQHSRNISRYISLSQKEFEKKFIELYIESIENNKRINNDRIGKYQWALWLTVLTILIFAIVSIGSQIPPLSDVSPESLYSICDYNYP</sequence>
<feature type="transmembrane region" description="Helical" evidence="2">
    <location>
        <begin position="70"/>
        <end position="90"/>
    </location>
</feature>
<feature type="transmembrane region" description="Helical" evidence="2">
    <location>
        <begin position="144"/>
        <end position="165"/>
    </location>
</feature>
<name>A0ABD5PMQ2_9EURY</name>
<keyword evidence="2" id="KW-0812">Transmembrane</keyword>
<evidence type="ECO:0000256" key="1">
    <source>
        <dbReference type="SAM" id="MobiDB-lite"/>
    </source>
</evidence>
<evidence type="ECO:0000256" key="2">
    <source>
        <dbReference type="SAM" id="Phobius"/>
    </source>
</evidence>
<dbReference type="RefSeq" id="WP_250142700.1">
    <property type="nucleotide sequence ID" value="NZ_JALIQP010000008.1"/>
</dbReference>
<gene>
    <name evidence="3" type="ORF">ACFO5R_07980</name>
</gene>
<evidence type="ECO:0008006" key="5">
    <source>
        <dbReference type="Google" id="ProtNLM"/>
    </source>
</evidence>
<feature type="compositionally biased region" description="Acidic residues" evidence="1">
    <location>
        <begin position="1"/>
        <end position="11"/>
    </location>
</feature>
<evidence type="ECO:0000313" key="3">
    <source>
        <dbReference type="EMBL" id="MFC4541866.1"/>
    </source>
</evidence>
<accession>A0ABD5PMQ2</accession>
<protein>
    <recommendedName>
        <fullName evidence="5">SMODS and SLOG-associating 2TM effector domain-containing protein</fullName>
    </recommendedName>
</protein>
<evidence type="ECO:0000313" key="4">
    <source>
        <dbReference type="Proteomes" id="UP001595898"/>
    </source>
</evidence>
<organism evidence="3 4">
    <name type="scientific">Halosolutus amylolyticus</name>
    <dbReference type="NCBI Taxonomy" id="2932267"/>
    <lineage>
        <taxon>Archaea</taxon>
        <taxon>Methanobacteriati</taxon>
        <taxon>Methanobacteriota</taxon>
        <taxon>Stenosarchaea group</taxon>
        <taxon>Halobacteria</taxon>
        <taxon>Halobacteriales</taxon>
        <taxon>Natrialbaceae</taxon>
        <taxon>Halosolutus</taxon>
    </lineage>
</organism>
<proteinExistence type="predicted"/>
<dbReference type="Proteomes" id="UP001595898">
    <property type="component" value="Unassembled WGS sequence"/>
</dbReference>
<comment type="caution">
    <text evidence="3">The sequence shown here is derived from an EMBL/GenBank/DDBJ whole genome shotgun (WGS) entry which is preliminary data.</text>
</comment>
<dbReference type="EMBL" id="JBHSFA010000004">
    <property type="protein sequence ID" value="MFC4541866.1"/>
    <property type="molecule type" value="Genomic_DNA"/>
</dbReference>
<keyword evidence="4" id="KW-1185">Reference proteome</keyword>
<feature type="region of interest" description="Disordered" evidence="1">
    <location>
        <begin position="1"/>
        <end position="20"/>
    </location>
</feature>
<feature type="transmembrane region" description="Helical" evidence="2">
    <location>
        <begin position="47"/>
        <end position="64"/>
    </location>
</feature>